<feature type="transmembrane region" description="Helical" evidence="6">
    <location>
        <begin position="155"/>
        <end position="175"/>
    </location>
</feature>
<feature type="transmembrane region" description="Helical" evidence="6">
    <location>
        <begin position="187"/>
        <end position="205"/>
    </location>
</feature>
<feature type="transmembrane region" description="Helical" evidence="6">
    <location>
        <begin position="12"/>
        <end position="39"/>
    </location>
</feature>
<dbReference type="Pfam" id="PF13520">
    <property type="entry name" value="AA_permease_2"/>
    <property type="match status" value="1"/>
</dbReference>
<feature type="transmembrane region" description="Helical" evidence="6">
    <location>
        <begin position="320"/>
        <end position="338"/>
    </location>
</feature>
<feature type="transmembrane region" description="Helical" evidence="6">
    <location>
        <begin position="375"/>
        <end position="393"/>
    </location>
</feature>
<evidence type="ECO:0000256" key="5">
    <source>
        <dbReference type="ARBA" id="ARBA00023136"/>
    </source>
</evidence>
<feature type="transmembrane region" description="Helical" evidence="6">
    <location>
        <begin position="45"/>
        <end position="62"/>
    </location>
</feature>
<keyword evidence="3 6" id="KW-0812">Transmembrane</keyword>
<evidence type="ECO:0000256" key="1">
    <source>
        <dbReference type="ARBA" id="ARBA00004651"/>
    </source>
</evidence>
<gene>
    <name evidence="7" type="ORF">ENJ63_01330</name>
</gene>
<dbReference type="GO" id="GO:0022857">
    <property type="term" value="F:transmembrane transporter activity"/>
    <property type="evidence" value="ECO:0007669"/>
    <property type="project" value="InterPro"/>
</dbReference>
<dbReference type="PANTHER" id="PTHR42770">
    <property type="entry name" value="AMINO ACID TRANSPORTER-RELATED"/>
    <property type="match status" value="1"/>
</dbReference>
<evidence type="ECO:0000256" key="3">
    <source>
        <dbReference type="ARBA" id="ARBA00022692"/>
    </source>
</evidence>
<evidence type="ECO:0000256" key="2">
    <source>
        <dbReference type="ARBA" id="ARBA00022475"/>
    </source>
</evidence>
<comment type="subcellular location">
    <subcellularLocation>
        <location evidence="1">Cell membrane</location>
        <topology evidence="1">Multi-pass membrane protein</topology>
    </subcellularLocation>
</comment>
<dbReference type="InterPro" id="IPR050367">
    <property type="entry name" value="APC_superfamily"/>
</dbReference>
<feature type="transmembrane region" description="Helical" evidence="6">
    <location>
        <begin position="97"/>
        <end position="117"/>
    </location>
</feature>
<keyword evidence="2" id="KW-1003">Cell membrane</keyword>
<dbReference type="InterPro" id="IPR002293">
    <property type="entry name" value="AA/rel_permease1"/>
</dbReference>
<dbReference type="Proteomes" id="UP000885797">
    <property type="component" value="Unassembled WGS sequence"/>
</dbReference>
<protein>
    <submittedName>
        <fullName evidence="7">Amino acid permease</fullName>
    </submittedName>
</protein>
<keyword evidence="5 6" id="KW-0472">Membrane</keyword>
<feature type="transmembrane region" description="Helical" evidence="6">
    <location>
        <begin position="129"/>
        <end position="149"/>
    </location>
</feature>
<comment type="caution">
    <text evidence="7">The sequence shown here is derived from an EMBL/GenBank/DDBJ whole genome shotgun (WGS) entry which is preliminary data.</text>
</comment>
<organism evidence="7">
    <name type="scientific">Dissulfuribacter thermophilus</name>
    <dbReference type="NCBI Taxonomy" id="1156395"/>
    <lineage>
        <taxon>Bacteria</taxon>
        <taxon>Pseudomonadati</taxon>
        <taxon>Thermodesulfobacteriota</taxon>
        <taxon>Dissulfuribacteria</taxon>
        <taxon>Dissulfuribacterales</taxon>
        <taxon>Dissulfuribacteraceae</taxon>
        <taxon>Dissulfuribacter</taxon>
    </lineage>
</organism>
<evidence type="ECO:0000313" key="7">
    <source>
        <dbReference type="EMBL" id="HFC46503.1"/>
    </source>
</evidence>
<dbReference type="AlphaFoldDB" id="A0A7V2SV53"/>
<keyword evidence="4 6" id="KW-1133">Transmembrane helix</keyword>
<proteinExistence type="predicted"/>
<feature type="transmembrane region" description="Helical" evidence="6">
    <location>
        <begin position="225"/>
        <end position="245"/>
    </location>
</feature>
<name>A0A7V2SV53_9BACT</name>
<feature type="transmembrane region" description="Helical" evidence="6">
    <location>
        <begin position="405"/>
        <end position="423"/>
    </location>
</feature>
<feature type="transmembrane region" description="Helical" evidence="6">
    <location>
        <begin position="344"/>
        <end position="363"/>
    </location>
</feature>
<sequence>MANAYGRKEIGLLEAVSIGIGGMIGGGIFAVLGLTVLLAKGAAPIAFFIAGLIALITSYSYAKLSVRYPSEGGTIEYIVQAFGSGLIPSWLNTLLLASYVIMLALYAYAFGSYGAVLILGSEGLFVKKVLVVSIIMVFTLVNLMGAYIVGKAEDYMVVFKVLILLIFSAVGFLTLDPQRLSSSTYPGMLQVFSGGLIIFLAYEGFELIANTSAEVREPDITLPRAFFISVIFVIFIYVLVAIVAVGNLSYREIVKAQDYVLAEAARPFFGKTGFILISIAALLSTASAINATLFGTARVSYMVAKFGELPRVFAKRIWKGSYEGLVIISGITIAAALSFDLENISVAGSLGFLFIFGAINLANFKLAHKTGANRIIAATGTLACIAAALVLVVHNMKTNPESLRSSLILIAFTFVFEVIYRLYRKKRLSPFIDWRLGEREEFLDNFEQYLEGIMRAIQARFAESKVFLLDELARAKRDTANKLHLGVVVREPLTREERREELERIRKEAGLKGHHPLKITFVKEEAGLRSHTPKEIRWKKGN</sequence>
<evidence type="ECO:0000256" key="6">
    <source>
        <dbReference type="SAM" id="Phobius"/>
    </source>
</evidence>
<dbReference type="PANTHER" id="PTHR42770:SF11">
    <property type="entry name" value="INNER MEMBRANE TRANSPORT PROTEIN YBAT"/>
    <property type="match status" value="1"/>
</dbReference>
<evidence type="ECO:0000256" key="4">
    <source>
        <dbReference type="ARBA" id="ARBA00022989"/>
    </source>
</evidence>
<reference evidence="7" key="1">
    <citation type="journal article" date="2020" name="mSystems">
        <title>Genome- and Community-Level Interaction Insights into Carbon Utilization and Element Cycling Functions of Hydrothermarchaeota in Hydrothermal Sediment.</title>
        <authorList>
            <person name="Zhou Z."/>
            <person name="Liu Y."/>
            <person name="Xu W."/>
            <person name="Pan J."/>
            <person name="Luo Z.H."/>
            <person name="Li M."/>
        </authorList>
    </citation>
    <scope>NUCLEOTIDE SEQUENCE [LARGE SCALE GENOMIC DNA]</scope>
    <source>
        <strain evidence="7">HyVt-503</strain>
    </source>
</reference>
<dbReference type="GO" id="GO:0005886">
    <property type="term" value="C:plasma membrane"/>
    <property type="evidence" value="ECO:0007669"/>
    <property type="project" value="UniProtKB-SubCell"/>
</dbReference>
<dbReference type="Gene3D" id="1.20.1740.10">
    <property type="entry name" value="Amino acid/polyamine transporter I"/>
    <property type="match status" value="1"/>
</dbReference>
<accession>A0A7V2SV53</accession>
<dbReference type="EMBL" id="DRND01000112">
    <property type="protein sequence ID" value="HFC46503.1"/>
    <property type="molecule type" value="Genomic_DNA"/>
</dbReference>